<organism evidence="3 4">
    <name type="scientific">Microbacterium ulmi</name>
    <dbReference type="NCBI Taxonomy" id="179095"/>
    <lineage>
        <taxon>Bacteria</taxon>
        <taxon>Bacillati</taxon>
        <taxon>Actinomycetota</taxon>
        <taxon>Actinomycetes</taxon>
        <taxon>Micrococcales</taxon>
        <taxon>Microbacteriaceae</taxon>
        <taxon>Microbacterium</taxon>
    </lineage>
</organism>
<proteinExistence type="predicted"/>
<comment type="caution">
    <text evidence="3">The sequence shown here is derived from an EMBL/GenBank/DDBJ whole genome shotgun (WGS) entry which is preliminary data.</text>
</comment>
<dbReference type="Proteomes" id="UP000543598">
    <property type="component" value="Unassembled WGS sequence"/>
</dbReference>
<keyword evidence="2" id="KW-1133">Transmembrane helix</keyword>
<dbReference type="EMBL" id="JABEMB010000022">
    <property type="protein sequence ID" value="NNH04754.1"/>
    <property type="molecule type" value="Genomic_DNA"/>
</dbReference>
<keyword evidence="4" id="KW-1185">Reference proteome</keyword>
<name>A0A7Y2M1K6_9MICO</name>
<protein>
    <submittedName>
        <fullName evidence="3">Uncharacterized protein</fullName>
    </submittedName>
</protein>
<sequence>MAVVCRSGVEERSSRSTSPKAAGGCPFRPDASLIAWLPAAVAGVVGAVALAYLQRLLGADRRTPLIPQDDDDAATPEPRAAVDPWSSAGPVDRRRFFAWTGAAAGARRHLRCPSRTRRAPSGVWRRHEPARSMCAVTPIAALIWRP</sequence>
<dbReference type="RefSeq" id="WP_167035432.1">
    <property type="nucleotide sequence ID" value="NZ_BAAANA010000002.1"/>
</dbReference>
<feature type="region of interest" description="Disordered" evidence="1">
    <location>
        <begin position="1"/>
        <end position="23"/>
    </location>
</feature>
<evidence type="ECO:0000313" key="4">
    <source>
        <dbReference type="Proteomes" id="UP000543598"/>
    </source>
</evidence>
<evidence type="ECO:0000313" key="3">
    <source>
        <dbReference type="EMBL" id="NNH04754.1"/>
    </source>
</evidence>
<keyword evidence="2" id="KW-0812">Transmembrane</keyword>
<gene>
    <name evidence="3" type="ORF">HLA99_12950</name>
</gene>
<dbReference type="AlphaFoldDB" id="A0A7Y2M1K6"/>
<feature type="transmembrane region" description="Helical" evidence="2">
    <location>
        <begin position="33"/>
        <end position="53"/>
    </location>
</feature>
<reference evidence="3 4" key="1">
    <citation type="submission" date="2020-05" db="EMBL/GenBank/DDBJ databases">
        <title>MicrobeNet Type strains.</title>
        <authorList>
            <person name="Nicholson A.C."/>
        </authorList>
    </citation>
    <scope>NUCLEOTIDE SEQUENCE [LARGE SCALE GENOMIC DNA]</scope>
    <source>
        <strain evidence="3 4">JCM 14282</strain>
    </source>
</reference>
<evidence type="ECO:0000256" key="1">
    <source>
        <dbReference type="SAM" id="MobiDB-lite"/>
    </source>
</evidence>
<accession>A0A7Y2M1K6</accession>
<keyword evidence="2" id="KW-0472">Membrane</keyword>
<evidence type="ECO:0000256" key="2">
    <source>
        <dbReference type="SAM" id="Phobius"/>
    </source>
</evidence>
<feature type="region of interest" description="Disordered" evidence="1">
    <location>
        <begin position="63"/>
        <end position="89"/>
    </location>
</feature>